<organism evidence="1">
    <name type="scientific">marine sediment metagenome</name>
    <dbReference type="NCBI Taxonomy" id="412755"/>
    <lineage>
        <taxon>unclassified sequences</taxon>
        <taxon>metagenomes</taxon>
        <taxon>ecological metagenomes</taxon>
    </lineage>
</organism>
<protein>
    <submittedName>
        <fullName evidence="1">Uncharacterized protein</fullName>
    </submittedName>
</protein>
<name>X1LDY7_9ZZZZ</name>
<comment type="caution">
    <text evidence="1">The sequence shown here is derived from an EMBL/GenBank/DDBJ whole genome shotgun (WGS) entry which is preliminary data.</text>
</comment>
<evidence type="ECO:0000313" key="1">
    <source>
        <dbReference type="EMBL" id="GAI04051.1"/>
    </source>
</evidence>
<dbReference type="EMBL" id="BARV01008462">
    <property type="protein sequence ID" value="GAI04051.1"/>
    <property type="molecule type" value="Genomic_DNA"/>
</dbReference>
<dbReference type="AlphaFoldDB" id="X1LDY7"/>
<feature type="non-terminal residue" evidence="1">
    <location>
        <position position="104"/>
    </location>
</feature>
<accession>X1LDY7</accession>
<gene>
    <name evidence="1" type="ORF">S06H3_17000</name>
</gene>
<reference evidence="1" key="1">
    <citation type="journal article" date="2014" name="Front. Microbiol.">
        <title>High frequency of phylogenetically diverse reductive dehalogenase-homologous genes in deep subseafloor sedimentary metagenomes.</title>
        <authorList>
            <person name="Kawai M."/>
            <person name="Futagami T."/>
            <person name="Toyoda A."/>
            <person name="Takaki Y."/>
            <person name="Nishi S."/>
            <person name="Hori S."/>
            <person name="Arai W."/>
            <person name="Tsubouchi T."/>
            <person name="Morono Y."/>
            <person name="Uchiyama I."/>
            <person name="Ito T."/>
            <person name="Fujiyama A."/>
            <person name="Inagaki F."/>
            <person name="Takami H."/>
        </authorList>
    </citation>
    <scope>NUCLEOTIDE SEQUENCE</scope>
    <source>
        <strain evidence="1">Expedition CK06-06</strain>
    </source>
</reference>
<sequence length="104" mass="11602">MLGFLDELEASDSTARSLYIPSELSHREVEDSLKEMLETPDIAANMTELAVSSATGAVIFWGPSRKYLILPPFPITEKYFTQGYAVEPLRALLRHDFSVALILV</sequence>
<proteinExistence type="predicted"/>